<feature type="non-terminal residue" evidence="1">
    <location>
        <position position="178"/>
    </location>
</feature>
<dbReference type="AlphaFoldDB" id="A0A8T8X644"/>
<dbReference type="EMBL" id="KZ824782">
    <property type="protein sequence ID" value="RAH83633.1"/>
    <property type="molecule type" value="Genomic_DNA"/>
</dbReference>
<gene>
    <name evidence="1" type="ORF">BO86DRAFT_387898</name>
</gene>
<feature type="non-terminal residue" evidence="1">
    <location>
        <position position="1"/>
    </location>
</feature>
<accession>A0A8T8X644</accession>
<organism evidence="1 2">
    <name type="scientific">Aspergillus japonicus CBS 114.51</name>
    <dbReference type="NCBI Taxonomy" id="1448312"/>
    <lineage>
        <taxon>Eukaryota</taxon>
        <taxon>Fungi</taxon>
        <taxon>Dikarya</taxon>
        <taxon>Ascomycota</taxon>
        <taxon>Pezizomycotina</taxon>
        <taxon>Eurotiomycetes</taxon>
        <taxon>Eurotiomycetidae</taxon>
        <taxon>Eurotiales</taxon>
        <taxon>Aspergillaceae</taxon>
        <taxon>Aspergillus</taxon>
        <taxon>Aspergillus subgen. Circumdati</taxon>
    </lineage>
</organism>
<evidence type="ECO:0000313" key="1">
    <source>
        <dbReference type="EMBL" id="RAH83633.1"/>
    </source>
</evidence>
<name>A0A8T8X644_ASPJA</name>
<dbReference type="GeneID" id="37175405"/>
<evidence type="ECO:0000313" key="2">
    <source>
        <dbReference type="Proteomes" id="UP000249497"/>
    </source>
</evidence>
<proteinExistence type="predicted"/>
<keyword evidence="2" id="KW-1185">Reference proteome</keyword>
<dbReference type="RefSeq" id="XP_025529527.1">
    <property type="nucleotide sequence ID" value="XM_025671713.1"/>
</dbReference>
<dbReference type="Proteomes" id="UP000249497">
    <property type="component" value="Unassembled WGS sequence"/>
</dbReference>
<sequence length="178" mass="20033">MHSGRLRKAYVNQRRLCRDLSKKLQRSIALPLLGLQGPLPLPPLSCNPRGTPPPPQLASPRGDQAKTIYMQVYLSVIAPPPSPLVHFWSIDPRSSLHPSIVGREGWKRGDSDREIDQDNRQRHPQVYSLGWAHCSASQPISRNGLSLFSRKKFSARARTHRINQFTTPPPPSFPLVVQ</sequence>
<protein>
    <submittedName>
        <fullName evidence="1">Uncharacterized protein</fullName>
    </submittedName>
</protein>
<reference evidence="1 2" key="1">
    <citation type="submission" date="2018-02" db="EMBL/GenBank/DDBJ databases">
        <title>The genomes of Aspergillus section Nigri reveals drivers in fungal speciation.</title>
        <authorList>
            <consortium name="DOE Joint Genome Institute"/>
            <person name="Vesth T.C."/>
            <person name="Nybo J."/>
            <person name="Theobald S."/>
            <person name="Brandl J."/>
            <person name="Frisvad J.C."/>
            <person name="Nielsen K.F."/>
            <person name="Lyhne E.K."/>
            <person name="Kogle M.E."/>
            <person name="Kuo A."/>
            <person name="Riley R."/>
            <person name="Clum A."/>
            <person name="Nolan M."/>
            <person name="Lipzen A."/>
            <person name="Salamov A."/>
            <person name="Henrissat B."/>
            <person name="Wiebenga A."/>
            <person name="De vries R.P."/>
            <person name="Grigoriev I.V."/>
            <person name="Mortensen U.H."/>
            <person name="Andersen M.R."/>
            <person name="Baker S.E."/>
        </authorList>
    </citation>
    <scope>NUCLEOTIDE SEQUENCE [LARGE SCALE GENOMIC DNA]</scope>
    <source>
        <strain evidence="1 2">CBS 114.51</strain>
    </source>
</reference>